<proteinExistence type="predicted"/>
<dbReference type="PANTHER" id="PTHR43745">
    <property type="entry name" value="NITROREDUCTASE MJ1384-RELATED"/>
    <property type="match status" value="1"/>
</dbReference>
<gene>
    <name evidence="1" type="ORF">DI551_06935</name>
</gene>
<comment type="caution">
    <text evidence="1">The sequence shown here is derived from an EMBL/GenBank/DDBJ whole genome shotgun (WGS) entry which is preliminary data.</text>
</comment>
<dbReference type="AlphaFoldDB" id="A0A2W5MWK8"/>
<evidence type="ECO:0000313" key="2">
    <source>
        <dbReference type="Proteomes" id="UP000249417"/>
    </source>
</evidence>
<dbReference type="PANTHER" id="PTHR43745:SF2">
    <property type="entry name" value="NITROREDUCTASE MJ1384-RELATED"/>
    <property type="match status" value="1"/>
</dbReference>
<evidence type="ECO:0000313" key="1">
    <source>
        <dbReference type="EMBL" id="PZQ45592.1"/>
    </source>
</evidence>
<sequence>MKKYLTNKDVTFFLMDSKWGIYNPYDESIYEFVASPTMVEALAELDHSARTKQDIISIIQTKTYTNESIIVGAIDALIETGFFIEQDQSIPLPLSCSAEWFSYWKRRDYIHHADYSDPSIFDFDKSIMASYACDKYPDLYKEYEQHKPDFLLSHPAYSGIDAVSKFGHFMFYCFGRLREATFLDTLPCQLKCVPSKGGRHPFEAYVCTKNSELVPDGLYHYPVNSHSLRPLSGYAVCPDGISIFVTGIFDRYQWRYRNSWAYKDLYYDLGHLKDTVISLAKYYGWSIEACDDPDKFLYETPLYEEKLFSFHINFQERKIL</sequence>
<dbReference type="EMBL" id="QFQB01000044">
    <property type="protein sequence ID" value="PZQ45592.1"/>
    <property type="molecule type" value="Genomic_DNA"/>
</dbReference>
<dbReference type="GO" id="GO:0016491">
    <property type="term" value="F:oxidoreductase activity"/>
    <property type="evidence" value="ECO:0007669"/>
    <property type="project" value="InterPro"/>
</dbReference>
<reference evidence="1 2" key="1">
    <citation type="submission" date="2017-08" db="EMBL/GenBank/DDBJ databases">
        <title>Infants hospitalized years apart are colonized by the same room-sourced microbial strains.</title>
        <authorList>
            <person name="Brooks B."/>
            <person name="Olm M.R."/>
            <person name="Firek B.A."/>
            <person name="Baker R."/>
            <person name="Thomas B.C."/>
            <person name="Morowitz M.J."/>
            <person name="Banfield J.F."/>
        </authorList>
    </citation>
    <scope>NUCLEOTIDE SEQUENCE [LARGE SCALE GENOMIC DNA]</scope>
    <source>
        <strain evidence="1">S2_005_002_R2_29</strain>
    </source>
</reference>
<protein>
    <submittedName>
        <fullName evidence="1">Uncharacterized protein</fullName>
    </submittedName>
</protein>
<dbReference type="InterPro" id="IPR052544">
    <property type="entry name" value="Bacteriocin_Proc_Enz"/>
</dbReference>
<accession>A0A2W5MWK8</accession>
<dbReference type="InterPro" id="IPR000415">
    <property type="entry name" value="Nitroreductase-like"/>
</dbReference>
<dbReference type="Proteomes" id="UP000249417">
    <property type="component" value="Unassembled WGS sequence"/>
</dbReference>
<organism evidence="1 2">
    <name type="scientific">Micavibrio aeruginosavorus</name>
    <dbReference type="NCBI Taxonomy" id="349221"/>
    <lineage>
        <taxon>Bacteria</taxon>
        <taxon>Pseudomonadati</taxon>
        <taxon>Bdellovibrionota</taxon>
        <taxon>Bdellovibrionia</taxon>
        <taxon>Bdellovibrionales</taxon>
        <taxon>Pseudobdellovibrionaceae</taxon>
        <taxon>Micavibrio</taxon>
    </lineage>
</organism>
<name>A0A2W5MWK8_9BACT</name>
<dbReference type="Gene3D" id="3.40.109.10">
    <property type="entry name" value="NADH Oxidase"/>
    <property type="match status" value="1"/>
</dbReference>